<protein>
    <recommendedName>
        <fullName evidence="3">N-acetylglucosamine-6-phosphate deacetylase</fullName>
        <ecNumber evidence="2">3.5.1.25</ecNumber>
    </recommendedName>
</protein>
<dbReference type="GO" id="GO:0006046">
    <property type="term" value="P:N-acetylglucosamine catabolic process"/>
    <property type="evidence" value="ECO:0007669"/>
    <property type="project" value="TreeGrafter"/>
</dbReference>
<evidence type="ECO:0000256" key="1">
    <source>
        <dbReference type="ARBA" id="ARBA00010716"/>
    </source>
</evidence>
<dbReference type="EC" id="3.5.1.25" evidence="2"/>
<evidence type="ECO:0000256" key="4">
    <source>
        <dbReference type="ARBA" id="ARBA00022723"/>
    </source>
</evidence>
<keyword evidence="6 9" id="KW-0119">Carbohydrate metabolism</keyword>
<dbReference type="InterPro" id="IPR032466">
    <property type="entry name" value="Metal_Hydrolase"/>
</dbReference>
<feature type="binding site" evidence="11">
    <location>
        <begin position="319"/>
        <end position="321"/>
    </location>
    <ligand>
        <name>substrate</name>
    </ligand>
</feature>
<evidence type="ECO:0000256" key="2">
    <source>
        <dbReference type="ARBA" id="ARBA00011899"/>
    </source>
</evidence>
<feature type="binding site" evidence="11">
    <location>
        <position position="238"/>
    </location>
    <ligand>
        <name>substrate</name>
    </ligand>
</feature>
<dbReference type="InterPro" id="IPR003764">
    <property type="entry name" value="GlcNAc_6-P_deAcase"/>
</dbReference>
<dbReference type="SUPFAM" id="SSF51556">
    <property type="entry name" value="Metallo-dependent hydrolases"/>
    <property type="match status" value="1"/>
</dbReference>
<comment type="cofactor">
    <cofactor evidence="12">
        <name>a divalent metal cation</name>
        <dbReference type="ChEBI" id="CHEBI:60240"/>
    </cofactor>
    <text evidence="12">Binds 1 divalent metal cation per subunit.</text>
</comment>
<comment type="pathway">
    <text evidence="8">Amino-sugar metabolism; N-acetylneuraminate degradation; D-fructose 6-phosphate from N-acetylneuraminate: step 4/5.</text>
</comment>
<dbReference type="FunFam" id="3.20.20.140:FF:000004">
    <property type="entry name" value="N-acetylglucosamine-6-phosphate deacetylase"/>
    <property type="match status" value="1"/>
</dbReference>
<name>A0A3G3JSL5_9BACL</name>
<evidence type="ECO:0000256" key="3">
    <source>
        <dbReference type="ARBA" id="ARBA00018029"/>
    </source>
</evidence>
<comment type="catalytic activity">
    <reaction evidence="7">
        <text>N-acetyl-D-glucosamine 6-phosphate + H2O = D-glucosamine 6-phosphate + acetate</text>
        <dbReference type="Rhea" id="RHEA:22936"/>
        <dbReference type="ChEBI" id="CHEBI:15377"/>
        <dbReference type="ChEBI" id="CHEBI:30089"/>
        <dbReference type="ChEBI" id="CHEBI:57513"/>
        <dbReference type="ChEBI" id="CHEBI:58725"/>
        <dbReference type="EC" id="3.5.1.25"/>
    </reaction>
</comment>
<evidence type="ECO:0000256" key="11">
    <source>
        <dbReference type="PIRSR" id="PIRSR038994-2"/>
    </source>
</evidence>
<evidence type="ECO:0000259" key="13">
    <source>
        <dbReference type="Pfam" id="PF01979"/>
    </source>
</evidence>
<organism evidence="14 15">
    <name type="scientific">Cohnella candidum</name>
    <dbReference type="NCBI Taxonomy" id="2674991"/>
    <lineage>
        <taxon>Bacteria</taxon>
        <taxon>Bacillati</taxon>
        <taxon>Bacillota</taxon>
        <taxon>Bacilli</taxon>
        <taxon>Bacillales</taxon>
        <taxon>Paenibacillaceae</taxon>
        <taxon>Cohnella</taxon>
    </lineage>
</organism>
<keyword evidence="15" id="KW-1185">Reference proteome</keyword>
<dbReference type="GO" id="GO:0046872">
    <property type="term" value="F:metal ion binding"/>
    <property type="evidence" value="ECO:0007669"/>
    <property type="project" value="UniProtKB-KW"/>
</dbReference>
<comment type="similarity">
    <text evidence="1 9">Belongs to the metallo-dependent hydrolases superfamily. NagA family.</text>
</comment>
<reference evidence="14 15" key="1">
    <citation type="submission" date="2018-10" db="EMBL/GenBank/DDBJ databases">
        <title>Genome Sequence of Cohnella sp.</title>
        <authorList>
            <person name="Srinivasan S."/>
            <person name="Kim M.K."/>
        </authorList>
    </citation>
    <scope>NUCLEOTIDE SEQUENCE [LARGE SCALE GENOMIC DNA]</scope>
    <source>
        <strain evidence="14 15">18JY8-7</strain>
    </source>
</reference>
<sequence>MSGPRECLIVGARVATPDGVLENGWIWLRDGKIAGLGGYEGSDSIPAEAANAVRVEGAGGWVLPGFIDMHVHGGAGHDFMDADAEELRTITRFHGRHGTTGMLATSMTSPREDLTRVLERVSRFIAGGMPYARLLGVHIEGPFVSLKWKGAQNPAYILPPQPEWLEGWVRDYPGLIRQQTLAPETEGALAYIEQLNAAGAVAACGHTDATYEEILKAADHGLRHAVHTFNAMRPYHHREPGTVGAVLTDPRIMAEVIADGHHVHPAGIKMLVAAKGSDGVILITDAMAAAGMPDGEYEIGGLPVVMAAGVARLKDGGSLAGSTLTMIDAFRFMVREVGVPIPAASKMASANPARQLGLDGEIGTLAADKRADVLLLDEGLELRGVWVGGERILEG</sequence>
<dbReference type="KEGG" id="coh:EAV92_00475"/>
<feature type="active site" description="Proton donor/acceptor" evidence="10">
    <location>
        <position position="285"/>
    </location>
</feature>
<dbReference type="CDD" id="cd00854">
    <property type="entry name" value="NagA"/>
    <property type="match status" value="1"/>
</dbReference>
<dbReference type="NCBIfam" id="TIGR00221">
    <property type="entry name" value="nagA"/>
    <property type="match status" value="1"/>
</dbReference>
<evidence type="ECO:0000256" key="12">
    <source>
        <dbReference type="PIRSR" id="PIRSR038994-3"/>
    </source>
</evidence>
<feature type="binding site" evidence="12">
    <location>
        <position position="140"/>
    </location>
    <ligand>
        <name>Zn(2+)</name>
        <dbReference type="ChEBI" id="CHEBI:29105"/>
    </ligand>
</feature>
<evidence type="ECO:0000256" key="8">
    <source>
        <dbReference type="ARBA" id="ARBA00060590"/>
    </source>
</evidence>
<dbReference type="Proteomes" id="UP000269097">
    <property type="component" value="Chromosome"/>
</dbReference>
<dbReference type="Gene3D" id="2.30.40.10">
    <property type="entry name" value="Urease, subunit C, domain 1"/>
    <property type="match status" value="1"/>
</dbReference>
<evidence type="ECO:0000256" key="5">
    <source>
        <dbReference type="ARBA" id="ARBA00022801"/>
    </source>
</evidence>
<evidence type="ECO:0000256" key="10">
    <source>
        <dbReference type="PIRSR" id="PIRSR038994-1"/>
    </source>
</evidence>
<evidence type="ECO:0000313" key="15">
    <source>
        <dbReference type="Proteomes" id="UP000269097"/>
    </source>
</evidence>
<dbReference type="InterPro" id="IPR006680">
    <property type="entry name" value="Amidohydro-rel"/>
</dbReference>
<evidence type="ECO:0000256" key="9">
    <source>
        <dbReference type="PIRNR" id="PIRNR038994"/>
    </source>
</evidence>
<proteinExistence type="inferred from homology"/>
<dbReference type="PANTHER" id="PTHR11113:SF14">
    <property type="entry name" value="N-ACETYLGLUCOSAMINE-6-PHOSPHATE DEACETYLASE"/>
    <property type="match status" value="1"/>
</dbReference>
<feature type="binding site" evidence="12">
    <location>
        <position position="206"/>
    </location>
    <ligand>
        <name>Zn(2+)</name>
        <dbReference type="ChEBI" id="CHEBI:29105"/>
    </ligand>
</feature>
<dbReference type="SUPFAM" id="SSF51338">
    <property type="entry name" value="Composite domain of metallo-dependent hydrolases"/>
    <property type="match status" value="1"/>
</dbReference>
<feature type="domain" description="Amidohydrolase-related" evidence="13">
    <location>
        <begin position="61"/>
        <end position="390"/>
    </location>
</feature>
<dbReference type="GO" id="GO:0008448">
    <property type="term" value="F:N-acetylglucosamine-6-phosphate deacetylase activity"/>
    <property type="evidence" value="ECO:0007669"/>
    <property type="project" value="UniProtKB-EC"/>
</dbReference>
<dbReference type="PANTHER" id="PTHR11113">
    <property type="entry name" value="N-ACETYLGLUCOSAMINE-6-PHOSPHATE DEACETYLASE"/>
    <property type="match status" value="1"/>
</dbReference>
<feature type="binding site" evidence="11">
    <location>
        <position position="262"/>
    </location>
    <ligand>
        <name>substrate</name>
    </ligand>
</feature>
<dbReference type="Pfam" id="PF01979">
    <property type="entry name" value="Amidohydro_1"/>
    <property type="match status" value="1"/>
</dbReference>
<feature type="binding site" evidence="12">
    <location>
        <position position="227"/>
    </location>
    <ligand>
        <name>Zn(2+)</name>
        <dbReference type="ChEBI" id="CHEBI:29105"/>
    </ligand>
</feature>
<feature type="binding site" evidence="11">
    <location>
        <begin position="230"/>
        <end position="231"/>
    </location>
    <ligand>
        <name>substrate</name>
    </ligand>
</feature>
<gene>
    <name evidence="14" type="primary">nagA</name>
    <name evidence="14" type="ORF">EAV92_00475</name>
</gene>
<dbReference type="Gene3D" id="3.20.20.140">
    <property type="entry name" value="Metal-dependent hydrolases"/>
    <property type="match status" value="1"/>
</dbReference>
<dbReference type="InterPro" id="IPR011059">
    <property type="entry name" value="Metal-dep_hydrolase_composite"/>
</dbReference>
<evidence type="ECO:0000256" key="7">
    <source>
        <dbReference type="ARBA" id="ARBA00047647"/>
    </source>
</evidence>
<dbReference type="RefSeq" id="WP_123039279.1">
    <property type="nucleotide sequence ID" value="NZ_CP033433.1"/>
</dbReference>
<accession>A0A3G3JSL5</accession>
<dbReference type="AlphaFoldDB" id="A0A3G3JSL5"/>
<keyword evidence="5 9" id="KW-0378">Hydrolase</keyword>
<dbReference type="PIRSF" id="PIRSF038994">
    <property type="entry name" value="NagA"/>
    <property type="match status" value="1"/>
</dbReference>
<dbReference type="EMBL" id="CP033433">
    <property type="protein sequence ID" value="AYQ71215.1"/>
    <property type="molecule type" value="Genomic_DNA"/>
</dbReference>
<feature type="binding site" evidence="11">
    <location>
        <position position="151"/>
    </location>
    <ligand>
        <name>substrate</name>
    </ligand>
</feature>
<evidence type="ECO:0000313" key="14">
    <source>
        <dbReference type="EMBL" id="AYQ71215.1"/>
    </source>
</evidence>
<evidence type="ECO:0000256" key="6">
    <source>
        <dbReference type="ARBA" id="ARBA00023277"/>
    </source>
</evidence>
<keyword evidence="4 12" id="KW-0479">Metal-binding</keyword>